<sequence length="541" mass="59561">MTKYRFHHDPLHRRLLEQAGRMNGPDCHLERLVAADRRLDAFSAMGGGVFYDFSRQRVDESVMDLLFELTEAADVGRQFAAMAAGEKVNVTENRAALHMAARSFSSSPAMVDGRDAKAELQDVLEQIRPFSKAVHQGEITGSTGQAFSHVVVVGIGGSYLGTEFVACALEAFADKNLSLDFLANVDIHNFSSVWSRIVPEKTLWVVISKSYTTVETMANEDLIRRHMQAVGLNPAWHMVTVTSKGSPGDQGTGQELAAFHMFDFIGGRYSVTSAVGGVPLSLYLGYERFERFLKGAEEMDRHALEAPPKDNLPLIAALIGVWNASFLGYPQTAIVPYAFPLRKLAAHIQQLNMESNGKSVDAAGNKLDEPAGTMIFGEPGTNAQHSFFQLAHQGKAFPIDFIGVLNPQTQLDEGRFKGVGHQQELWANLLAQSTALAMGKPSDDPARSFSGNRPSSTIVVEDLEPESVGRLLAFYEAKTIFEAFVWGINPFDQFGVELGKVTAGKLRTEMAARNRDEAHDFSEVDPINRRYLQMLFNGRLD</sequence>
<evidence type="ECO:0000256" key="3">
    <source>
        <dbReference type="ARBA" id="ARBA00022432"/>
    </source>
</evidence>
<dbReference type="EMBL" id="AP021875">
    <property type="protein sequence ID" value="BBO73599.1"/>
    <property type="molecule type" value="Genomic_DNA"/>
</dbReference>
<proteinExistence type="inferred from homology"/>
<dbReference type="PANTHER" id="PTHR11469:SF1">
    <property type="entry name" value="GLUCOSE-6-PHOSPHATE ISOMERASE"/>
    <property type="match status" value="1"/>
</dbReference>
<reference evidence="9 10" key="1">
    <citation type="submission" date="2019-11" db="EMBL/GenBank/DDBJ databases">
        <title>Comparative genomics of hydrocarbon-degrading Desulfosarcina strains.</title>
        <authorList>
            <person name="Watanabe M."/>
            <person name="Kojima H."/>
            <person name="Fukui M."/>
        </authorList>
    </citation>
    <scope>NUCLEOTIDE SEQUENCE [LARGE SCALE GENOMIC DNA]</scope>
    <source>
        <strain evidence="9 10">PP31</strain>
    </source>
</reference>
<keyword evidence="10" id="KW-1185">Reference proteome</keyword>
<keyword evidence="5 7" id="KW-0413">Isomerase</keyword>
<dbReference type="KEGG" id="dwd:DSCW_10160"/>
<dbReference type="GO" id="GO:0006094">
    <property type="term" value="P:gluconeogenesis"/>
    <property type="evidence" value="ECO:0007669"/>
    <property type="project" value="UniProtKB-UniRule"/>
</dbReference>
<dbReference type="PROSITE" id="PS00174">
    <property type="entry name" value="P_GLUCOSE_ISOMERASE_2"/>
    <property type="match status" value="1"/>
</dbReference>
<dbReference type="UniPathway" id="UPA00138"/>
<feature type="active site" description="Proton donor" evidence="7">
    <location>
        <position position="354"/>
    </location>
</feature>
<dbReference type="RefSeq" id="WP_155302692.1">
    <property type="nucleotide sequence ID" value="NZ_AP021875.1"/>
</dbReference>
<gene>
    <name evidence="7 9" type="primary">pgi</name>
    <name evidence="9" type="ORF">DSCW_10160</name>
</gene>
<dbReference type="InterPro" id="IPR035476">
    <property type="entry name" value="SIS_PGI_1"/>
</dbReference>
<dbReference type="SUPFAM" id="SSF53697">
    <property type="entry name" value="SIS domain"/>
    <property type="match status" value="1"/>
</dbReference>
<keyword evidence="4 7" id="KW-0324">Glycolysis</keyword>
<name>A0A5K7Z022_9BACT</name>
<dbReference type="PROSITE" id="PS00765">
    <property type="entry name" value="P_GLUCOSE_ISOMERASE_1"/>
    <property type="match status" value="1"/>
</dbReference>
<evidence type="ECO:0000313" key="10">
    <source>
        <dbReference type="Proteomes" id="UP000427769"/>
    </source>
</evidence>
<dbReference type="Gene3D" id="1.10.1390.10">
    <property type="match status" value="1"/>
</dbReference>
<evidence type="ECO:0000256" key="5">
    <source>
        <dbReference type="ARBA" id="ARBA00023235"/>
    </source>
</evidence>
<dbReference type="OrthoDB" id="140919at2"/>
<comment type="subcellular location">
    <subcellularLocation>
        <location evidence="7">Cytoplasm</location>
    </subcellularLocation>
</comment>
<dbReference type="Pfam" id="PF00342">
    <property type="entry name" value="PGI"/>
    <property type="match status" value="1"/>
</dbReference>
<dbReference type="GO" id="GO:0006096">
    <property type="term" value="P:glycolytic process"/>
    <property type="evidence" value="ECO:0007669"/>
    <property type="project" value="UniProtKB-UniRule"/>
</dbReference>
<dbReference type="InterPro" id="IPR018189">
    <property type="entry name" value="Phosphoglucose_isomerase_CS"/>
</dbReference>
<dbReference type="InterPro" id="IPR035482">
    <property type="entry name" value="SIS_PGI_2"/>
</dbReference>
<dbReference type="InterPro" id="IPR046348">
    <property type="entry name" value="SIS_dom_sf"/>
</dbReference>
<dbReference type="AlphaFoldDB" id="A0A5K7Z022"/>
<organism evidence="9 10">
    <name type="scientific">Desulfosarcina widdelii</name>
    <dbReference type="NCBI Taxonomy" id="947919"/>
    <lineage>
        <taxon>Bacteria</taxon>
        <taxon>Pseudomonadati</taxon>
        <taxon>Thermodesulfobacteriota</taxon>
        <taxon>Desulfobacteria</taxon>
        <taxon>Desulfobacterales</taxon>
        <taxon>Desulfosarcinaceae</taxon>
        <taxon>Desulfosarcina</taxon>
    </lineage>
</organism>
<dbReference type="PROSITE" id="PS51463">
    <property type="entry name" value="P_GLUCOSE_ISOMERASE_3"/>
    <property type="match status" value="1"/>
</dbReference>
<dbReference type="CDD" id="cd05016">
    <property type="entry name" value="SIS_PGI_2"/>
    <property type="match status" value="1"/>
</dbReference>
<feature type="active site" evidence="7">
    <location>
        <position position="500"/>
    </location>
</feature>
<dbReference type="GO" id="GO:0048029">
    <property type="term" value="F:monosaccharide binding"/>
    <property type="evidence" value="ECO:0007669"/>
    <property type="project" value="TreeGrafter"/>
</dbReference>
<dbReference type="PRINTS" id="PR00662">
    <property type="entry name" value="G6PISOMERASE"/>
</dbReference>
<evidence type="ECO:0000256" key="4">
    <source>
        <dbReference type="ARBA" id="ARBA00023152"/>
    </source>
</evidence>
<dbReference type="PANTHER" id="PTHR11469">
    <property type="entry name" value="GLUCOSE-6-PHOSPHATE ISOMERASE"/>
    <property type="match status" value="1"/>
</dbReference>
<dbReference type="UniPathway" id="UPA00109">
    <property type="reaction ID" value="UER00181"/>
</dbReference>
<dbReference type="EC" id="5.3.1.9" evidence="7"/>
<evidence type="ECO:0000256" key="6">
    <source>
        <dbReference type="ARBA" id="ARBA00029321"/>
    </source>
</evidence>
<dbReference type="InterPro" id="IPR001672">
    <property type="entry name" value="G6P_Isomerase"/>
</dbReference>
<dbReference type="GO" id="GO:0004347">
    <property type="term" value="F:glucose-6-phosphate isomerase activity"/>
    <property type="evidence" value="ECO:0007669"/>
    <property type="project" value="UniProtKB-UniRule"/>
</dbReference>
<evidence type="ECO:0000256" key="8">
    <source>
        <dbReference type="RuleBase" id="RU000612"/>
    </source>
</evidence>
<dbReference type="GO" id="GO:0097367">
    <property type="term" value="F:carbohydrate derivative binding"/>
    <property type="evidence" value="ECO:0007669"/>
    <property type="project" value="InterPro"/>
</dbReference>
<evidence type="ECO:0000256" key="7">
    <source>
        <dbReference type="HAMAP-Rule" id="MF_00473"/>
    </source>
</evidence>
<evidence type="ECO:0000313" key="9">
    <source>
        <dbReference type="EMBL" id="BBO73599.1"/>
    </source>
</evidence>
<comment type="function">
    <text evidence="7">Catalyzes the reversible isomerization of glucose-6-phosphate to fructose-6-phosphate.</text>
</comment>
<dbReference type="HAMAP" id="MF_00473">
    <property type="entry name" value="G6P_isomerase"/>
    <property type="match status" value="1"/>
</dbReference>
<accession>A0A5K7Z022</accession>
<dbReference type="Gene3D" id="3.40.50.10490">
    <property type="entry name" value="Glucose-6-phosphate isomerase like protein, domain 1"/>
    <property type="match status" value="2"/>
</dbReference>
<evidence type="ECO:0000256" key="1">
    <source>
        <dbReference type="ARBA" id="ARBA00004926"/>
    </source>
</evidence>
<evidence type="ECO:0000256" key="2">
    <source>
        <dbReference type="ARBA" id="ARBA00006604"/>
    </source>
</evidence>
<dbReference type="GO" id="GO:0005829">
    <property type="term" value="C:cytosol"/>
    <property type="evidence" value="ECO:0007669"/>
    <property type="project" value="TreeGrafter"/>
</dbReference>
<dbReference type="Proteomes" id="UP000427769">
    <property type="component" value="Chromosome"/>
</dbReference>
<feature type="active site" evidence="7">
    <location>
        <position position="385"/>
    </location>
</feature>
<dbReference type="GO" id="GO:0051156">
    <property type="term" value="P:glucose 6-phosphate metabolic process"/>
    <property type="evidence" value="ECO:0007669"/>
    <property type="project" value="TreeGrafter"/>
</dbReference>
<keyword evidence="3 7" id="KW-0312">Gluconeogenesis</keyword>
<keyword evidence="7" id="KW-0963">Cytoplasm</keyword>
<comment type="similarity">
    <text evidence="2 7 8">Belongs to the GPI family.</text>
</comment>
<protein>
    <recommendedName>
        <fullName evidence="7">Glucose-6-phosphate isomerase</fullName>
        <shortName evidence="7">GPI</shortName>
        <ecNumber evidence="7">5.3.1.9</ecNumber>
    </recommendedName>
    <alternativeName>
        <fullName evidence="7">Phosphoglucose isomerase</fullName>
        <shortName evidence="7">PGI</shortName>
    </alternativeName>
    <alternativeName>
        <fullName evidence="7">Phosphohexose isomerase</fullName>
        <shortName evidence="7">PHI</shortName>
    </alternativeName>
</protein>
<dbReference type="CDD" id="cd05015">
    <property type="entry name" value="SIS_PGI_1"/>
    <property type="match status" value="1"/>
</dbReference>
<comment type="pathway">
    <text evidence="7">Carbohydrate biosynthesis; gluconeogenesis.</text>
</comment>
<comment type="catalytic activity">
    <reaction evidence="6 7 8">
        <text>alpha-D-glucose 6-phosphate = beta-D-fructose 6-phosphate</text>
        <dbReference type="Rhea" id="RHEA:11816"/>
        <dbReference type="ChEBI" id="CHEBI:57634"/>
        <dbReference type="ChEBI" id="CHEBI:58225"/>
        <dbReference type="EC" id="5.3.1.9"/>
    </reaction>
</comment>
<dbReference type="NCBIfam" id="NF001211">
    <property type="entry name" value="PRK00179.1"/>
    <property type="match status" value="1"/>
</dbReference>
<comment type="pathway">
    <text evidence="1 7 8">Carbohydrate degradation; glycolysis; D-glyceraldehyde 3-phosphate and glycerone phosphate from D-glucose: step 2/4.</text>
</comment>
<dbReference type="InterPro" id="IPR023096">
    <property type="entry name" value="G6P_Isomerase_C"/>
</dbReference>